<dbReference type="Pfam" id="PF14237">
    <property type="entry name" value="GYF_2"/>
    <property type="match status" value="1"/>
</dbReference>
<dbReference type="InterPro" id="IPR007829">
    <property type="entry name" value="TM2"/>
</dbReference>
<evidence type="ECO:0000313" key="8">
    <source>
        <dbReference type="EMBL" id="MFC6152225.1"/>
    </source>
</evidence>
<evidence type="ECO:0000256" key="4">
    <source>
        <dbReference type="ARBA" id="ARBA00023136"/>
    </source>
</evidence>
<feature type="transmembrane region" description="Helical" evidence="5">
    <location>
        <begin position="98"/>
        <end position="121"/>
    </location>
</feature>
<evidence type="ECO:0000256" key="1">
    <source>
        <dbReference type="ARBA" id="ARBA00004141"/>
    </source>
</evidence>
<dbReference type="InterPro" id="IPR050932">
    <property type="entry name" value="TM2D1-3-like"/>
</dbReference>
<feature type="transmembrane region" description="Helical" evidence="5">
    <location>
        <begin position="72"/>
        <end position="92"/>
    </location>
</feature>
<comment type="caution">
    <text evidence="8">The sequence shown here is derived from an EMBL/GenBank/DDBJ whole genome shotgun (WGS) entry which is preliminary data.</text>
</comment>
<evidence type="ECO:0000256" key="5">
    <source>
        <dbReference type="SAM" id="Phobius"/>
    </source>
</evidence>
<evidence type="ECO:0000313" key="9">
    <source>
        <dbReference type="Proteomes" id="UP001596098"/>
    </source>
</evidence>
<dbReference type="InterPro" id="IPR025640">
    <property type="entry name" value="GYF_2"/>
</dbReference>
<evidence type="ECO:0000259" key="6">
    <source>
        <dbReference type="Pfam" id="PF05154"/>
    </source>
</evidence>
<protein>
    <submittedName>
        <fullName evidence="8">NINE protein</fullName>
    </submittedName>
</protein>
<reference evidence="9" key="1">
    <citation type="journal article" date="2019" name="Int. J. Syst. Evol. Microbiol.">
        <title>The Global Catalogue of Microorganisms (GCM) 10K type strain sequencing project: providing services to taxonomists for standard genome sequencing and annotation.</title>
        <authorList>
            <consortium name="The Broad Institute Genomics Platform"/>
            <consortium name="The Broad Institute Genome Sequencing Center for Infectious Disease"/>
            <person name="Wu L."/>
            <person name="Ma J."/>
        </authorList>
    </citation>
    <scope>NUCLEOTIDE SEQUENCE [LARGE SCALE GENOMIC DNA]</scope>
    <source>
        <strain evidence="9">DFY28</strain>
    </source>
</reference>
<feature type="domain" description="TM2" evidence="6">
    <location>
        <begin position="69"/>
        <end position="117"/>
    </location>
</feature>
<evidence type="ECO:0000256" key="2">
    <source>
        <dbReference type="ARBA" id="ARBA00022692"/>
    </source>
</evidence>
<dbReference type="PANTHER" id="PTHR21016">
    <property type="entry name" value="BETA-AMYLOID BINDING PROTEIN-RELATED"/>
    <property type="match status" value="1"/>
</dbReference>
<feature type="domain" description="GYF" evidence="7">
    <location>
        <begin position="21"/>
        <end position="64"/>
    </location>
</feature>
<name>A0ABW1QWH7_9ACTN</name>
<dbReference type="Proteomes" id="UP001596098">
    <property type="component" value="Unassembled WGS sequence"/>
</dbReference>
<dbReference type="RefSeq" id="WP_206611411.1">
    <property type="nucleotide sequence ID" value="NZ_CP034929.1"/>
</dbReference>
<dbReference type="PANTHER" id="PTHR21016:SF25">
    <property type="entry name" value="TM2 DOMAIN-CONTAINING PROTEIN DDB_G0277895-RELATED"/>
    <property type="match status" value="1"/>
</dbReference>
<accession>A0ABW1QWH7</accession>
<keyword evidence="3 5" id="KW-1133">Transmembrane helix</keyword>
<evidence type="ECO:0000259" key="7">
    <source>
        <dbReference type="Pfam" id="PF14237"/>
    </source>
</evidence>
<keyword evidence="4 5" id="KW-0472">Membrane</keyword>
<dbReference type="EMBL" id="JBHSQI010000001">
    <property type="protein sequence ID" value="MFC6152225.1"/>
    <property type="molecule type" value="Genomic_DNA"/>
</dbReference>
<gene>
    <name evidence="8" type="ORF">ACFPWU_00890</name>
</gene>
<proteinExistence type="predicted"/>
<comment type="subcellular location">
    <subcellularLocation>
        <location evidence="1">Membrane</location>
        <topology evidence="1">Multi-pass membrane protein</topology>
    </subcellularLocation>
</comment>
<keyword evidence="2 5" id="KW-0812">Transmembrane</keyword>
<evidence type="ECO:0000256" key="3">
    <source>
        <dbReference type="ARBA" id="ARBA00022989"/>
    </source>
</evidence>
<keyword evidence="9" id="KW-1185">Reference proteome</keyword>
<organism evidence="8 9">
    <name type="scientific">Nocardioides yefusunii</name>
    <dbReference type="NCBI Taxonomy" id="2500546"/>
    <lineage>
        <taxon>Bacteria</taxon>
        <taxon>Bacillati</taxon>
        <taxon>Actinomycetota</taxon>
        <taxon>Actinomycetes</taxon>
        <taxon>Propionibacteriales</taxon>
        <taxon>Nocardioidaceae</taxon>
        <taxon>Nocardioides</taxon>
    </lineage>
</organism>
<dbReference type="Pfam" id="PF05154">
    <property type="entry name" value="TM2"/>
    <property type="match status" value="1"/>
</dbReference>
<sequence>MSNPYAQSAGPNNIGPFVFQVMGQEQGPLDAAQLGALARSGQIKADTPVRSVTGSQYFPAQQVPGVFSDKQWLVTLLLSVFLGSLGVDRFYLGQIGLGILKLVTLGGCGVWSLIDIILIALRKLDDSQGRPLA</sequence>